<dbReference type="GO" id="GO:0043248">
    <property type="term" value="P:proteasome assembly"/>
    <property type="evidence" value="ECO:0007669"/>
    <property type="project" value="InterPro"/>
</dbReference>
<dbReference type="EnsemblMetazoa" id="CJA22220a.1">
    <property type="protein sequence ID" value="CJA22220a.1"/>
    <property type="gene ID" value="WBGene00177792"/>
</dbReference>
<feature type="domain" description="Proteasome component Ecm29 N-terminal" evidence="1">
    <location>
        <begin position="17"/>
        <end position="411"/>
    </location>
</feature>
<sequence length="417" mass="46906">MEVDQPQEREAETAETIEVIHMRLLCANNDTKLQSVSDRHLCDLLDLMGRREDLRSAITEVLNQYNKMVKSNLAIRLPLSRLLQLFESDNVITSTLSLVYLTYTKSRNNDEENLEALPVYLKSLSRRPEDPVRIYDLVSLSLPGLHILSGKEKKDWPALDFSPVGIEVLARVFEALLVFHVRNQYVYLMAVKTNAYSIPYIINYTSSEEMKSITENFLRSANQAPSKIFGLSIAEFLQITKKVFPEELNLTEVKRMILKLLEKEIFEDAVAFPLVVLATAANLNEVVDLAESLLKRLPTEMLINDPKVIAKLMKGYLGSDADAKKPADPLKVISRNNDLAKASIFPYLTKSRIAATTYMNNIKICVDGCESPIARVQTGALQFLISVLEKMPATATKTLAPMLFQKLKILIGPTVTV</sequence>
<dbReference type="GO" id="GO:0060090">
    <property type="term" value="F:molecular adaptor activity"/>
    <property type="evidence" value="ECO:0007669"/>
    <property type="project" value="InterPro"/>
</dbReference>
<name>A0A8R1ID92_CAEJA</name>
<dbReference type="Proteomes" id="UP000005237">
    <property type="component" value="Unassembled WGS sequence"/>
</dbReference>
<evidence type="ECO:0000259" key="1">
    <source>
        <dbReference type="Pfam" id="PF13001"/>
    </source>
</evidence>
<evidence type="ECO:0000313" key="3">
    <source>
        <dbReference type="Proteomes" id="UP000005237"/>
    </source>
</evidence>
<keyword evidence="3" id="KW-1185">Reference proteome</keyword>
<organism evidence="2 3">
    <name type="scientific">Caenorhabditis japonica</name>
    <dbReference type="NCBI Taxonomy" id="281687"/>
    <lineage>
        <taxon>Eukaryota</taxon>
        <taxon>Metazoa</taxon>
        <taxon>Ecdysozoa</taxon>
        <taxon>Nematoda</taxon>
        <taxon>Chromadorea</taxon>
        <taxon>Rhabditida</taxon>
        <taxon>Rhabditina</taxon>
        <taxon>Rhabditomorpha</taxon>
        <taxon>Rhabditoidea</taxon>
        <taxon>Rhabditidae</taxon>
        <taxon>Peloderinae</taxon>
        <taxon>Caenorhabditis</taxon>
    </lineage>
</organism>
<dbReference type="Pfam" id="PF13001">
    <property type="entry name" value="ECM29_N"/>
    <property type="match status" value="1"/>
</dbReference>
<dbReference type="AlphaFoldDB" id="A0A8R1ID92"/>
<accession>A0A8R1ID92</accession>
<evidence type="ECO:0000313" key="2">
    <source>
        <dbReference type="EnsemblMetazoa" id="CJA22220a.1"/>
    </source>
</evidence>
<protein>
    <recommendedName>
        <fullName evidence="1">Proteasome component Ecm29 N-terminal domain-containing protein</fullName>
    </recommendedName>
</protein>
<dbReference type="InterPro" id="IPR024372">
    <property type="entry name" value="Ecm29_N"/>
</dbReference>
<proteinExistence type="predicted"/>
<reference evidence="3" key="1">
    <citation type="submission" date="2010-08" db="EMBL/GenBank/DDBJ databases">
        <authorList>
            <consortium name="Caenorhabditis japonica Sequencing Consortium"/>
            <person name="Wilson R.K."/>
        </authorList>
    </citation>
    <scope>NUCLEOTIDE SEQUENCE [LARGE SCALE GENOMIC DNA]</scope>
    <source>
        <strain evidence="3">DF5081</strain>
    </source>
</reference>
<reference evidence="2" key="2">
    <citation type="submission" date="2022-06" db="UniProtKB">
        <authorList>
            <consortium name="EnsemblMetazoa"/>
        </authorList>
    </citation>
    <scope>IDENTIFICATION</scope>
    <source>
        <strain evidence="2">DF5081</strain>
    </source>
</reference>